<evidence type="ECO:0000256" key="2">
    <source>
        <dbReference type="ARBA" id="ARBA00023172"/>
    </source>
</evidence>
<name>A0A852ZUJ4_9ACTN</name>
<dbReference type="InterPro" id="IPR006119">
    <property type="entry name" value="Resolv_N"/>
</dbReference>
<evidence type="ECO:0000313" key="5">
    <source>
        <dbReference type="EMBL" id="NYI06056.1"/>
    </source>
</evidence>
<dbReference type="SUPFAM" id="SSF53041">
    <property type="entry name" value="Resolvase-like"/>
    <property type="match status" value="1"/>
</dbReference>
<dbReference type="PANTHER" id="PTHR30461:SF2">
    <property type="entry name" value="SERINE RECOMBINASE PINE-RELATED"/>
    <property type="match status" value="1"/>
</dbReference>
<feature type="region of interest" description="Disordered" evidence="3">
    <location>
        <begin position="157"/>
        <end position="195"/>
    </location>
</feature>
<dbReference type="EMBL" id="JACBZD010000001">
    <property type="protein sequence ID" value="NYI06056.1"/>
    <property type="molecule type" value="Genomic_DNA"/>
</dbReference>
<dbReference type="InterPro" id="IPR036162">
    <property type="entry name" value="Resolvase-like_N_sf"/>
</dbReference>
<dbReference type="RefSeq" id="WP_179814692.1">
    <property type="nucleotide sequence ID" value="NZ_JACBZD010000001.1"/>
</dbReference>
<evidence type="ECO:0000256" key="3">
    <source>
        <dbReference type="SAM" id="MobiDB-lite"/>
    </source>
</evidence>
<evidence type="ECO:0000259" key="4">
    <source>
        <dbReference type="SMART" id="SM00857"/>
    </source>
</evidence>
<dbReference type="Proteomes" id="UP000567795">
    <property type="component" value="Unassembled WGS sequence"/>
</dbReference>
<dbReference type="InterPro" id="IPR038109">
    <property type="entry name" value="DNA_bind_recomb_sf"/>
</dbReference>
<sequence>MAELGLDKPATAEPDHLMDVYLRRSNKKEDLAVLRAHLRDISRWARNNHLQIRHVWFEQLSASKSYVRRAEFEKCTKAILDGKSKTMGIWKTDRFDRRGMGAVGRMLDEFEDRRARLVSIIEGLDSSQPGVRTIFAMLSERARDEAKDIALRVKTGHDAHKAENRRGTGRPPFGTMSPRLPNGKPSGRIEPDPNEFPTARRLADLLLGEARDLPDEWKHKEGTPLTTKDVAHILNVEERRTRGGHTWSPTAVSKLVQSPLFAGMVPVRERRTDEHGNPLGSWRGYGEPMLDDQGNPRICGTGVITVAEYYKIRSYIRERTNDRFGKGKPGVKYLGTSLYKCGRIRVLDDGTEGLCMGSQGQRGGMYRCQVRVTRGVSVCKGSTTLSSRVDHAVGQAWIRHVTALDPEDPVLITIGRRWLAFSDPETQAKKEHARQALEAAQRRVKKLEEDYYLFGKLSEERYEELSSQQRATIEAMVATLEAMDAETDLSPLLDATSLREAWEDADVPTRRMLLKCTLGSKGIIIYPAKRRGDKSPILERLEFDWISK</sequence>
<accession>A0A852ZUJ4</accession>
<dbReference type="Gene3D" id="3.40.50.1390">
    <property type="entry name" value="Resolvase, N-terminal catalytic domain"/>
    <property type="match status" value="1"/>
</dbReference>
<reference evidence="5 6" key="1">
    <citation type="submission" date="2020-07" db="EMBL/GenBank/DDBJ databases">
        <title>Sequencing the genomes of 1000 actinobacteria strains.</title>
        <authorList>
            <person name="Klenk H.-P."/>
        </authorList>
    </citation>
    <scope>NUCLEOTIDE SEQUENCE [LARGE SCALE GENOMIC DNA]</scope>
    <source>
        <strain evidence="5 6">DSM 42178</strain>
    </source>
</reference>
<gene>
    <name evidence="5" type="ORF">FHU37_002999</name>
</gene>
<evidence type="ECO:0000313" key="6">
    <source>
        <dbReference type="Proteomes" id="UP000567795"/>
    </source>
</evidence>
<protein>
    <submittedName>
        <fullName evidence="5">DNA invertase Pin-like site-specific DNA recombinase</fullName>
    </submittedName>
</protein>
<keyword evidence="6" id="KW-1185">Reference proteome</keyword>
<dbReference type="AlphaFoldDB" id="A0A852ZUJ4"/>
<feature type="compositionally biased region" description="Basic and acidic residues" evidence="3">
    <location>
        <begin position="157"/>
        <end position="166"/>
    </location>
</feature>
<comment type="caution">
    <text evidence="5">The sequence shown here is derived from an EMBL/GenBank/DDBJ whole genome shotgun (WGS) entry which is preliminary data.</text>
</comment>
<dbReference type="SMART" id="SM00857">
    <property type="entry name" value="Resolvase"/>
    <property type="match status" value="1"/>
</dbReference>
<keyword evidence="1" id="KW-0238">DNA-binding</keyword>
<dbReference type="GO" id="GO:0003677">
    <property type="term" value="F:DNA binding"/>
    <property type="evidence" value="ECO:0007669"/>
    <property type="project" value="UniProtKB-KW"/>
</dbReference>
<evidence type="ECO:0000256" key="1">
    <source>
        <dbReference type="ARBA" id="ARBA00023125"/>
    </source>
</evidence>
<organism evidence="5 6">
    <name type="scientific">Allostreptomyces psammosilenae</name>
    <dbReference type="NCBI Taxonomy" id="1892865"/>
    <lineage>
        <taxon>Bacteria</taxon>
        <taxon>Bacillati</taxon>
        <taxon>Actinomycetota</taxon>
        <taxon>Actinomycetes</taxon>
        <taxon>Kitasatosporales</taxon>
        <taxon>Streptomycetaceae</taxon>
        <taxon>Allostreptomyces</taxon>
    </lineage>
</organism>
<keyword evidence="2" id="KW-0233">DNA recombination</keyword>
<feature type="domain" description="Resolvase/invertase-type recombinase catalytic" evidence="4">
    <location>
        <begin position="18"/>
        <end position="166"/>
    </location>
</feature>
<dbReference type="Gene3D" id="3.90.1750.20">
    <property type="entry name" value="Putative Large Serine Recombinase, Chain B, Domain 2"/>
    <property type="match status" value="1"/>
</dbReference>
<dbReference type="InterPro" id="IPR050639">
    <property type="entry name" value="SSR_resolvase"/>
</dbReference>
<proteinExistence type="predicted"/>
<dbReference type="Pfam" id="PF00239">
    <property type="entry name" value="Resolvase"/>
    <property type="match status" value="1"/>
</dbReference>
<dbReference type="PANTHER" id="PTHR30461">
    <property type="entry name" value="DNA-INVERTASE FROM LAMBDOID PROPHAGE"/>
    <property type="match status" value="1"/>
</dbReference>
<dbReference type="GO" id="GO:0000150">
    <property type="term" value="F:DNA strand exchange activity"/>
    <property type="evidence" value="ECO:0007669"/>
    <property type="project" value="InterPro"/>
</dbReference>